<keyword evidence="11 12" id="KW-0472">Membrane</keyword>
<evidence type="ECO:0000256" key="6">
    <source>
        <dbReference type="ARBA" id="ARBA00022723"/>
    </source>
</evidence>
<feature type="compositionally biased region" description="Low complexity" evidence="13">
    <location>
        <begin position="312"/>
        <end position="322"/>
    </location>
</feature>
<feature type="transmembrane region" description="Helical" evidence="12">
    <location>
        <begin position="175"/>
        <end position="196"/>
    </location>
</feature>
<dbReference type="EC" id="3.4.24.-" evidence="12"/>
<accession>A0A6P1YL22</accession>
<evidence type="ECO:0000256" key="1">
    <source>
        <dbReference type="ARBA" id="ARBA00004651"/>
    </source>
</evidence>
<dbReference type="NCBIfam" id="NF002826">
    <property type="entry name" value="PRK03001.1"/>
    <property type="match status" value="1"/>
</dbReference>
<dbReference type="EMBL" id="CP048630">
    <property type="protein sequence ID" value="QIB34048.1"/>
    <property type="molecule type" value="Genomic_DNA"/>
</dbReference>
<feature type="compositionally biased region" description="Low complexity" evidence="13">
    <location>
        <begin position="331"/>
        <end position="340"/>
    </location>
</feature>
<dbReference type="Proteomes" id="UP000464751">
    <property type="component" value="Chromosome"/>
</dbReference>
<dbReference type="Pfam" id="PF01435">
    <property type="entry name" value="Peptidase_M48"/>
    <property type="match status" value="1"/>
</dbReference>
<evidence type="ECO:0000256" key="3">
    <source>
        <dbReference type="ARBA" id="ARBA00022475"/>
    </source>
</evidence>
<dbReference type="GO" id="GO:0005886">
    <property type="term" value="C:plasma membrane"/>
    <property type="evidence" value="ECO:0007669"/>
    <property type="project" value="UniProtKB-SubCell"/>
</dbReference>
<dbReference type="GO" id="GO:0008270">
    <property type="term" value="F:zinc ion binding"/>
    <property type="evidence" value="ECO:0007669"/>
    <property type="project" value="UniProtKB-UniRule"/>
</dbReference>
<dbReference type="AlphaFoldDB" id="A0A6P1YL22"/>
<keyword evidence="10 12" id="KW-0482">Metalloprotease</keyword>
<organism evidence="15 16">
    <name type="scientific">Ancylobacter pratisalsi</name>
    <dbReference type="NCBI Taxonomy" id="1745854"/>
    <lineage>
        <taxon>Bacteria</taxon>
        <taxon>Pseudomonadati</taxon>
        <taxon>Pseudomonadota</taxon>
        <taxon>Alphaproteobacteria</taxon>
        <taxon>Hyphomicrobiales</taxon>
        <taxon>Xanthobacteraceae</taxon>
        <taxon>Ancylobacter</taxon>
    </lineage>
</organism>
<dbReference type="InterPro" id="IPR022919">
    <property type="entry name" value="Pept_M48_protease_HtpX"/>
</dbReference>
<keyword evidence="6 12" id="KW-0479">Metal-binding</keyword>
<feature type="transmembrane region" description="Helical" evidence="12">
    <location>
        <begin position="7"/>
        <end position="24"/>
    </location>
</feature>
<dbReference type="KEGG" id="apra:G3A50_10225"/>
<evidence type="ECO:0000256" key="11">
    <source>
        <dbReference type="ARBA" id="ARBA00023136"/>
    </source>
</evidence>
<evidence type="ECO:0000256" key="10">
    <source>
        <dbReference type="ARBA" id="ARBA00023049"/>
    </source>
</evidence>
<feature type="compositionally biased region" description="Low complexity" evidence="13">
    <location>
        <begin position="292"/>
        <end position="303"/>
    </location>
</feature>
<evidence type="ECO:0000256" key="4">
    <source>
        <dbReference type="ARBA" id="ARBA00022670"/>
    </source>
</evidence>
<dbReference type="Gene3D" id="3.30.2010.10">
    <property type="entry name" value="Metalloproteases ('zincins'), catalytic domain"/>
    <property type="match status" value="1"/>
</dbReference>
<comment type="similarity">
    <text evidence="2 12">Belongs to the peptidase M48B family.</text>
</comment>
<dbReference type="CDD" id="cd07336">
    <property type="entry name" value="M48B_HtpX_like"/>
    <property type="match status" value="1"/>
</dbReference>
<dbReference type="RefSeq" id="WP_163075194.1">
    <property type="nucleotide sequence ID" value="NZ_CP048630.1"/>
</dbReference>
<keyword evidence="4 12" id="KW-0645">Protease</keyword>
<dbReference type="InterPro" id="IPR050083">
    <property type="entry name" value="HtpX_protease"/>
</dbReference>
<evidence type="ECO:0000256" key="9">
    <source>
        <dbReference type="ARBA" id="ARBA00022989"/>
    </source>
</evidence>
<dbReference type="HAMAP" id="MF_00188">
    <property type="entry name" value="Pept_M48_protease_HtpX"/>
    <property type="match status" value="1"/>
</dbReference>
<name>A0A6P1YL22_9HYPH</name>
<keyword evidence="5 12" id="KW-0812">Transmembrane</keyword>
<sequence length="340" mass="36146">MNYFRTAILLAGMTALFMGVGFLLGGQSGMMIALLFAAGMNVFSYWNSDRMVLSMYGAREVDASSAPEFYAMIEQLAARAQLPMPRVYLIDNPQPNAFATGRNPQNAAVAATTGLINALSREEVAGVMAHELAHIKHYDTLTMTITATLAGAISMLANFAMFFGGNRNNNNGFGIIGTLAMMVLAPLAAMVVQMAISRSREYVADRTGAEICGQPMWLASALAKIANAAHQVPNMPAEHNPATAHMFIINPLSGQRMDSLFSTHPATENRIAALQELARQMGQSSANGGGWPAPRAGGSARGADPWGRSEAPARQPAQAPARGPWDGRGGSQPPRRGPWG</sequence>
<feature type="binding site" evidence="12">
    <location>
        <position position="130"/>
    </location>
    <ligand>
        <name>Zn(2+)</name>
        <dbReference type="ChEBI" id="CHEBI:29105"/>
        <note>catalytic</note>
    </ligand>
</feature>
<dbReference type="PANTHER" id="PTHR43221">
    <property type="entry name" value="PROTEASE HTPX"/>
    <property type="match status" value="1"/>
</dbReference>
<keyword evidence="3 12" id="KW-1003">Cell membrane</keyword>
<feature type="transmembrane region" description="Helical" evidence="12">
    <location>
        <begin position="141"/>
        <end position="163"/>
    </location>
</feature>
<keyword evidence="8 12" id="KW-0862">Zinc</keyword>
<feature type="active site" evidence="12">
    <location>
        <position position="131"/>
    </location>
</feature>
<evidence type="ECO:0000256" key="12">
    <source>
        <dbReference type="HAMAP-Rule" id="MF_00188"/>
    </source>
</evidence>
<gene>
    <name evidence="12 15" type="primary">htpX</name>
    <name evidence="15" type="ORF">G3A50_10225</name>
</gene>
<evidence type="ECO:0000313" key="16">
    <source>
        <dbReference type="Proteomes" id="UP000464751"/>
    </source>
</evidence>
<evidence type="ECO:0000256" key="5">
    <source>
        <dbReference type="ARBA" id="ARBA00022692"/>
    </source>
</evidence>
<comment type="subcellular location">
    <subcellularLocation>
        <location evidence="1 12">Cell membrane</location>
        <topology evidence="1 12">Multi-pass membrane protein</topology>
    </subcellularLocation>
</comment>
<evidence type="ECO:0000256" key="13">
    <source>
        <dbReference type="SAM" id="MobiDB-lite"/>
    </source>
</evidence>
<dbReference type="GO" id="GO:0004222">
    <property type="term" value="F:metalloendopeptidase activity"/>
    <property type="evidence" value="ECO:0007669"/>
    <property type="project" value="UniProtKB-UniRule"/>
</dbReference>
<keyword evidence="9 12" id="KW-1133">Transmembrane helix</keyword>
<dbReference type="GO" id="GO:0006508">
    <property type="term" value="P:proteolysis"/>
    <property type="evidence" value="ECO:0007669"/>
    <property type="project" value="UniProtKB-KW"/>
</dbReference>
<evidence type="ECO:0000259" key="14">
    <source>
        <dbReference type="Pfam" id="PF01435"/>
    </source>
</evidence>
<keyword evidence="7 12" id="KW-0378">Hydrolase</keyword>
<dbReference type="NCBIfam" id="NF002363">
    <property type="entry name" value="PRK01345.1"/>
    <property type="match status" value="1"/>
</dbReference>
<keyword evidence="16" id="KW-1185">Reference proteome</keyword>
<evidence type="ECO:0000256" key="7">
    <source>
        <dbReference type="ARBA" id="ARBA00022801"/>
    </source>
</evidence>
<feature type="binding site" evidence="12">
    <location>
        <position position="134"/>
    </location>
    <ligand>
        <name>Zn(2+)</name>
        <dbReference type="ChEBI" id="CHEBI:29105"/>
        <note>catalytic</note>
    </ligand>
</feature>
<reference evidence="15 16" key="1">
    <citation type="submission" date="2020-02" db="EMBL/GenBank/DDBJ databases">
        <authorList>
            <person name="Li G."/>
        </authorList>
    </citation>
    <scope>NUCLEOTIDE SEQUENCE [LARGE SCALE GENOMIC DNA]</scope>
    <source>
        <strain evidence="15 16">DSM 102029</strain>
    </source>
</reference>
<dbReference type="InterPro" id="IPR001915">
    <property type="entry name" value="Peptidase_M48"/>
</dbReference>
<evidence type="ECO:0000313" key="15">
    <source>
        <dbReference type="EMBL" id="QIB34048.1"/>
    </source>
</evidence>
<evidence type="ECO:0000256" key="8">
    <source>
        <dbReference type="ARBA" id="ARBA00022833"/>
    </source>
</evidence>
<proteinExistence type="inferred from homology"/>
<feature type="domain" description="Peptidase M48" evidence="14">
    <location>
        <begin position="67"/>
        <end position="277"/>
    </location>
</feature>
<feature type="transmembrane region" description="Helical" evidence="12">
    <location>
        <begin position="30"/>
        <end position="46"/>
    </location>
</feature>
<feature type="region of interest" description="Disordered" evidence="13">
    <location>
        <begin position="280"/>
        <end position="340"/>
    </location>
</feature>
<feature type="binding site" evidence="12">
    <location>
        <position position="201"/>
    </location>
    <ligand>
        <name>Zn(2+)</name>
        <dbReference type="ChEBI" id="CHEBI:29105"/>
        <note>catalytic</note>
    </ligand>
</feature>
<dbReference type="PANTHER" id="PTHR43221:SF1">
    <property type="entry name" value="PROTEASE HTPX"/>
    <property type="match status" value="1"/>
</dbReference>
<evidence type="ECO:0000256" key="2">
    <source>
        <dbReference type="ARBA" id="ARBA00009779"/>
    </source>
</evidence>
<protein>
    <recommendedName>
        <fullName evidence="12">Protease HtpX homolog</fullName>
        <ecNumber evidence="12">3.4.24.-</ecNumber>
    </recommendedName>
</protein>
<comment type="cofactor">
    <cofactor evidence="12">
        <name>Zn(2+)</name>
        <dbReference type="ChEBI" id="CHEBI:29105"/>
    </cofactor>
    <text evidence="12">Binds 1 zinc ion per subunit.</text>
</comment>